<gene>
    <name evidence="1" type="ORF">K1T71_006767</name>
</gene>
<reference evidence="1 2" key="1">
    <citation type="journal article" date="2021" name="Front. Genet.">
        <title>Chromosome-Level Genome Assembly Reveals Significant Gene Expansion in the Toll and IMD Signaling Pathways of Dendrolimus kikuchii.</title>
        <authorList>
            <person name="Zhou J."/>
            <person name="Wu P."/>
            <person name="Xiong Z."/>
            <person name="Liu N."/>
            <person name="Zhao N."/>
            <person name="Ji M."/>
            <person name="Qiu Y."/>
            <person name="Yang B."/>
        </authorList>
    </citation>
    <scope>NUCLEOTIDE SEQUENCE [LARGE SCALE GENOMIC DNA]</scope>
    <source>
        <strain evidence="1">Ann1</strain>
    </source>
</reference>
<comment type="caution">
    <text evidence="1">The sequence shown here is derived from an EMBL/GenBank/DDBJ whole genome shotgun (WGS) entry which is preliminary data.</text>
</comment>
<organism evidence="1 2">
    <name type="scientific">Dendrolimus kikuchii</name>
    <dbReference type="NCBI Taxonomy" id="765133"/>
    <lineage>
        <taxon>Eukaryota</taxon>
        <taxon>Metazoa</taxon>
        <taxon>Ecdysozoa</taxon>
        <taxon>Arthropoda</taxon>
        <taxon>Hexapoda</taxon>
        <taxon>Insecta</taxon>
        <taxon>Pterygota</taxon>
        <taxon>Neoptera</taxon>
        <taxon>Endopterygota</taxon>
        <taxon>Lepidoptera</taxon>
        <taxon>Glossata</taxon>
        <taxon>Ditrysia</taxon>
        <taxon>Bombycoidea</taxon>
        <taxon>Lasiocampidae</taxon>
        <taxon>Dendrolimus</taxon>
    </lineage>
</organism>
<proteinExistence type="predicted"/>
<dbReference type="Proteomes" id="UP000824533">
    <property type="component" value="Linkage Group LG11"/>
</dbReference>
<name>A0ACC1D2D9_9NEOP</name>
<accession>A0ACC1D2D9</accession>
<evidence type="ECO:0000313" key="2">
    <source>
        <dbReference type="Proteomes" id="UP000824533"/>
    </source>
</evidence>
<protein>
    <submittedName>
        <fullName evidence="1">Uncharacterized protein</fullName>
    </submittedName>
</protein>
<sequence>MSKVTFICFLFSFLIYFISSEVTKRSTCSVNEMYIECTYCGPKTCEDLGHPIPCGGATGPCDPGCVCIDGFVRDANGTCISKTECPSCGGDFNATTGCGNHCRNSCSDYNDRNKTCYSGCLYVSCQLIVERKSWR</sequence>
<evidence type="ECO:0000313" key="1">
    <source>
        <dbReference type="EMBL" id="KAJ0177894.1"/>
    </source>
</evidence>
<dbReference type="EMBL" id="CM034397">
    <property type="protein sequence ID" value="KAJ0177894.1"/>
    <property type="molecule type" value="Genomic_DNA"/>
</dbReference>
<keyword evidence="2" id="KW-1185">Reference proteome</keyword>